<dbReference type="Proteomes" id="UP000024635">
    <property type="component" value="Unassembled WGS sequence"/>
</dbReference>
<comment type="caution">
    <text evidence="1">The sequence shown here is derived from an EMBL/GenBank/DDBJ whole genome shotgun (WGS) entry which is preliminary data.</text>
</comment>
<name>A0A016VAA3_9BILA</name>
<keyword evidence="2" id="KW-1185">Reference proteome</keyword>
<evidence type="ECO:0000313" key="2">
    <source>
        <dbReference type="Proteomes" id="UP000024635"/>
    </source>
</evidence>
<evidence type="ECO:0000313" key="1">
    <source>
        <dbReference type="EMBL" id="EYC23653.1"/>
    </source>
</evidence>
<accession>A0A016VAA3</accession>
<protein>
    <submittedName>
        <fullName evidence="1">Uncharacterized protein</fullName>
    </submittedName>
</protein>
<reference evidence="2" key="1">
    <citation type="journal article" date="2015" name="Nat. Genet.">
        <title>The genome and transcriptome of the zoonotic hookworm Ancylostoma ceylanicum identify infection-specific gene families.</title>
        <authorList>
            <person name="Schwarz E.M."/>
            <person name="Hu Y."/>
            <person name="Antoshechkin I."/>
            <person name="Miller M.M."/>
            <person name="Sternberg P.W."/>
            <person name="Aroian R.V."/>
        </authorList>
    </citation>
    <scope>NUCLEOTIDE SEQUENCE</scope>
    <source>
        <strain evidence="2">HY135</strain>
    </source>
</reference>
<organism evidence="1 2">
    <name type="scientific">Ancylostoma ceylanicum</name>
    <dbReference type="NCBI Taxonomy" id="53326"/>
    <lineage>
        <taxon>Eukaryota</taxon>
        <taxon>Metazoa</taxon>
        <taxon>Ecdysozoa</taxon>
        <taxon>Nematoda</taxon>
        <taxon>Chromadorea</taxon>
        <taxon>Rhabditida</taxon>
        <taxon>Rhabditina</taxon>
        <taxon>Rhabditomorpha</taxon>
        <taxon>Strongyloidea</taxon>
        <taxon>Ancylostomatidae</taxon>
        <taxon>Ancylostomatinae</taxon>
        <taxon>Ancylostoma</taxon>
    </lineage>
</organism>
<dbReference type="AlphaFoldDB" id="A0A016VAA3"/>
<proteinExistence type="predicted"/>
<dbReference type="OrthoDB" id="5890967at2759"/>
<gene>
    <name evidence="1" type="primary">Acey_s0015.g2764</name>
    <name evidence="1" type="ORF">Y032_0015g2764</name>
</gene>
<sequence length="378" mass="43134">MLVPAIDVCLTAAAAEKIADVYAIRGRDAVEGGTPIVDFEKTMGDLEIARVMYYQALDLLDAIREKFAFKCEVRILARFVSVCVLEFHALLNEKRDMTHPQFMVDEVTVQYEKVINRLETEKSVSRLEEALYINCLFALGSAYVLFAERYVNHPHKSIKEKAVPYLRKGLRAQKALLQRNIDPQQKCDISVDILSIYDNIIQLKRSDLERLERRKTSREELRTVAKEHSHFILSLCEHLLTMVTDADLPLKHKNFTFEICALHNQLMDLPYVRDNVKIYACRQVLTFLKQMVPIIVESDGAGGMGRLRTLWDKVVELLTAMLKKMPQCAFAKVALGHVQRKKPTDDVETFSKLILDTIDEAIAVFPSIDIAAELEGCF</sequence>
<dbReference type="EMBL" id="JARK01001351">
    <property type="protein sequence ID" value="EYC23653.1"/>
    <property type="molecule type" value="Genomic_DNA"/>
</dbReference>